<feature type="signal peptide" evidence="2">
    <location>
        <begin position="1"/>
        <end position="21"/>
    </location>
</feature>
<dbReference type="OrthoDB" id="9972196at2759"/>
<dbReference type="Pfam" id="PF10282">
    <property type="entry name" value="Lactonase"/>
    <property type="match status" value="1"/>
</dbReference>
<dbReference type="Gene3D" id="2.130.10.10">
    <property type="entry name" value="YVTN repeat-like/Quinoprotein amine dehydrogenase"/>
    <property type="match status" value="1"/>
</dbReference>
<evidence type="ECO:0000256" key="1">
    <source>
        <dbReference type="ARBA" id="ARBA00005564"/>
    </source>
</evidence>
<evidence type="ECO:0000313" key="3">
    <source>
        <dbReference type="EMBL" id="KAG5934545.1"/>
    </source>
</evidence>
<evidence type="ECO:0000313" key="4">
    <source>
        <dbReference type="Proteomes" id="UP000706124"/>
    </source>
</evidence>
<dbReference type="InterPro" id="IPR011048">
    <property type="entry name" value="Haem_d1_sf"/>
</dbReference>
<evidence type="ECO:0008006" key="5">
    <source>
        <dbReference type="Google" id="ProtNLM"/>
    </source>
</evidence>
<comment type="caution">
    <text evidence="3">The sequence shown here is derived from an EMBL/GenBank/DDBJ whole genome shotgun (WGS) entry which is preliminary data.</text>
</comment>
<dbReference type="Proteomes" id="UP000706124">
    <property type="component" value="Unassembled WGS sequence"/>
</dbReference>
<dbReference type="SUPFAM" id="SSF51004">
    <property type="entry name" value="C-terminal (heme d1) domain of cytochrome cd1-nitrite reductase"/>
    <property type="match status" value="1"/>
</dbReference>
<name>A0A9P7M9T4_9HYPO</name>
<accession>A0A9P7M9T4</accession>
<feature type="chain" id="PRO_5040146855" description="3-carboxymuconate cyclase" evidence="2">
    <location>
        <begin position="22"/>
        <end position="413"/>
    </location>
</feature>
<gene>
    <name evidence="3" type="ORF">E4U60_003791</name>
</gene>
<reference evidence="3 4" key="1">
    <citation type="journal article" date="2020" name="bioRxiv">
        <title>Whole genome comparisons of ergot fungi reveals the divergence and evolution of species within the genus Claviceps are the result of varying mechanisms driving genome evolution and host range expansion.</title>
        <authorList>
            <person name="Wyka S.A."/>
            <person name="Mondo S.J."/>
            <person name="Liu M."/>
            <person name="Dettman J."/>
            <person name="Nalam V."/>
            <person name="Broders K.D."/>
        </authorList>
    </citation>
    <scope>NUCLEOTIDE SEQUENCE [LARGE SCALE GENOMIC DNA]</scope>
    <source>
        <strain evidence="3 4">CCC 1485</strain>
    </source>
</reference>
<sequence>MFAGFALPLFLLHATATATVATEASGFLYVSSYSGNTTTLDLSAACSAGGCGGAITSGVPLLRTVSSTNGCAGSPSWLTLDRTKPVLFCVDEGLTTAKGSLSSFATSAHGDLRRLDKVSTLGGPVSGVMYGKGQKRGLAVAHYSPGALTTWDVSDPSHLSLVQTDQYKIAHPGPNSARQGASHAHEAFLDPTGSFILVPDLGADKIHVYVIRTPTDLKLTTLPPIRVKSGSGPRHITFAVRHGKTFMYLVTELANTIIGYQVMYRRASVQFRELFTIGTHGAGNPVPSGAAAAEIAVSPDANFLIVSSRNENTLSIPNFDPKNSTRIVSDPLINFSIDGDTGTLTKIQQVPCGGRFPRQFSINRAGTLLAVTQQSDGRVVLIDRDVETGRLGKFAAYANIPGQVTSVIFDEDS</sequence>
<keyword evidence="4" id="KW-1185">Reference proteome</keyword>
<dbReference type="PANTHER" id="PTHR30344:SF1">
    <property type="entry name" value="6-PHOSPHOGLUCONOLACTONASE"/>
    <property type="match status" value="1"/>
</dbReference>
<keyword evidence="2" id="KW-0732">Signal</keyword>
<protein>
    <recommendedName>
        <fullName evidence="5">3-carboxymuconate cyclase</fullName>
    </recommendedName>
</protein>
<evidence type="ECO:0000256" key="2">
    <source>
        <dbReference type="SAM" id="SignalP"/>
    </source>
</evidence>
<dbReference type="InterPro" id="IPR050282">
    <property type="entry name" value="Cycloisomerase_2"/>
</dbReference>
<proteinExistence type="inferred from homology"/>
<dbReference type="InterPro" id="IPR019405">
    <property type="entry name" value="Lactonase_7-beta_prop"/>
</dbReference>
<organism evidence="3 4">
    <name type="scientific">Claviceps pazoutovae</name>
    <dbReference type="NCBI Taxonomy" id="1649127"/>
    <lineage>
        <taxon>Eukaryota</taxon>
        <taxon>Fungi</taxon>
        <taxon>Dikarya</taxon>
        <taxon>Ascomycota</taxon>
        <taxon>Pezizomycotina</taxon>
        <taxon>Sordariomycetes</taxon>
        <taxon>Hypocreomycetidae</taxon>
        <taxon>Hypocreales</taxon>
        <taxon>Clavicipitaceae</taxon>
        <taxon>Claviceps</taxon>
    </lineage>
</organism>
<dbReference type="AlphaFoldDB" id="A0A9P7M9T4"/>
<dbReference type="EMBL" id="SRPO01000301">
    <property type="protein sequence ID" value="KAG5934545.1"/>
    <property type="molecule type" value="Genomic_DNA"/>
</dbReference>
<comment type="similarity">
    <text evidence="1">Belongs to the cycloisomerase 2 family.</text>
</comment>
<dbReference type="GO" id="GO:0017057">
    <property type="term" value="F:6-phosphogluconolactonase activity"/>
    <property type="evidence" value="ECO:0007669"/>
    <property type="project" value="TreeGrafter"/>
</dbReference>
<dbReference type="InterPro" id="IPR015943">
    <property type="entry name" value="WD40/YVTN_repeat-like_dom_sf"/>
</dbReference>
<dbReference type="PANTHER" id="PTHR30344">
    <property type="entry name" value="6-PHOSPHOGLUCONOLACTONASE-RELATED"/>
    <property type="match status" value="1"/>
</dbReference>